<evidence type="ECO:0000256" key="6">
    <source>
        <dbReference type="ARBA" id="ARBA00023004"/>
    </source>
</evidence>
<dbReference type="Pfam" id="PF12724">
    <property type="entry name" value="Flavodoxin_5"/>
    <property type="match status" value="1"/>
</dbReference>
<dbReference type="AlphaFoldDB" id="A0A1S8T7P3"/>
<reference evidence="9 10" key="1">
    <citation type="submission" date="2016-05" db="EMBL/GenBank/DDBJ databases">
        <title>Microbial solvent formation.</title>
        <authorList>
            <person name="Poehlein A."/>
            <person name="Montoya Solano J.D."/>
            <person name="Flitsch S."/>
            <person name="Krabben P."/>
            <person name="Duerre P."/>
            <person name="Daniel R."/>
        </authorList>
    </citation>
    <scope>NUCLEOTIDE SEQUENCE [LARGE SCALE GENOMIC DNA]</scope>
    <source>
        <strain evidence="9 10">DSM 2619</strain>
    </source>
</reference>
<keyword evidence="6" id="KW-0408">Iron</keyword>
<comment type="caution">
    <text evidence="9">The sequence shown here is derived from an EMBL/GenBank/DDBJ whole genome shotgun (WGS) entry which is preliminary data.</text>
</comment>
<evidence type="ECO:0000256" key="3">
    <source>
        <dbReference type="ARBA" id="ARBA00013529"/>
    </source>
</evidence>
<dbReference type="InterPro" id="IPR026816">
    <property type="entry name" value="Flavodoxin_dom"/>
</dbReference>
<dbReference type="PROSITE" id="PS00198">
    <property type="entry name" value="4FE4S_FER_1"/>
    <property type="match status" value="2"/>
</dbReference>
<keyword evidence="5" id="KW-0479">Metal-binding</keyword>
<comment type="cofactor">
    <cofactor evidence="1">
        <name>[4Fe-4S] cluster</name>
        <dbReference type="ChEBI" id="CHEBI:49883"/>
    </cofactor>
</comment>
<dbReference type="Pfam" id="PF13187">
    <property type="entry name" value="Fer4_9"/>
    <property type="match status" value="1"/>
</dbReference>
<dbReference type="RefSeq" id="WP_077849270.1">
    <property type="nucleotide sequence ID" value="NZ_LZZM01000209.1"/>
</dbReference>
<dbReference type="PANTHER" id="PTHR24960">
    <property type="entry name" value="PHOTOSYSTEM I IRON-SULFUR CENTER-RELATED"/>
    <property type="match status" value="1"/>
</dbReference>
<evidence type="ECO:0000256" key="2">
    <source>
        <dbReference type="ARBA" id="ARBA00003532"/>
    </source>
</evidence>
<dbReference type="EMBL" id="LZZM01000209">
    <property type="protein sequence ID" value="OOM73820.1"/>
    <property type="molecule type" value="Genomic_DNA"/>
</dbReference>
<dbReference type="GO" id="GO:0051539">
    <property type="term" value="F:4 iron, 4 sulfur cluster binding"/>
    <property type="evidence" value="ECO:0007669"/>
    <property type="project" value="UniProtKB-KW"/>
</dbReference>
<dbReference type="InterPro" id="IPR017896">
    <property type="entry name" value="4Fe4S_Fe-S-bd"/>
</dbReference>
<dbReference type="InterPro" id="IPR017900">
    <property type="entry name" value="4Fe4S_Fe_S_CS"/>
</dbReference>
<dbReference type="NCBIfam" id="NF038196">
    <property type="entry name" value="ferrodoxin_EFR1"/>
    <property type="match status" value="1"/>
</dbReference>
<evidence type="ECO:0000313" key="10">
    <source>
        <dbReference type="Proteomes" id="UP000190890"/>
    </source>
</evidence>
<dbReference type="Proteomes" id="UP000190890">
    <property type="component" value="Unassembled WGS sequence"/>
</dbReference>
<feature type="domain" description="4Fe-4S ferredoxin-type" evidence="8">
    <location>
        <begin position="213"/>
        <end position="241"/>
    </location>
</feature>
<dbReference type="PANTHER" id="PTHR24960:SF79">
    <property type="entry name" value="PHOTOSYSTEM I IRON-SULFUR CENTER"/>
    <property type="match status" value="1"/>
</dbReference>
<feature type="domain" description="4Fe-4S ferredoxin-type" evidence="8">
    <location>
        <begin position="183"/>
        <end position="212"/>
    </location>
</feature>
<dbReference type="STRING" id="29367.CLPUN_43270"/>
<gene>
    <name evidence="9" type="ORF">CLPUN_43270</name>
</gene>
<dbReference type="InterPro" id="IPR029039">
    <property type="entry name" value="Flavoprotein-like_sf"/>
</dbReference>
<dbReference type="SUPFAM" id="SSF54862">
    <property type="entry name" value="4Fe-4S ferredoxins"/>
    <property type="match status" value="1"/>
</dbReference>
<dbReference type="InterPro" id="IPR047964">
    <property type="entry name" value="EFR1-like"/>
</dbReference>
<dbReference type="Gene3D" id="3.40.50.360">
    <property type="match status" value="1"/>
</dbReference>
<dbReference type="OrthoDB" id="9813995at2"/>
<name>A0A1S8T7P3_9CLOT</name>
<dbReference type="Gene3D" id="3.30.70.20">
    <property type="match status" value="1"/>
</dbReference>
<evidence type="ECO:0000256" key="4">
    <source>
        <dbReference type="ARBA" id="ARBA00022485"/>
    </source>
</evidence>
<dbReference type="SUPFAM" id="SSF52218">
    <property type="entry name" value="Flavoproteins"/>
    <property type="match status" value="1"/>
</dbReference>
<evidence type="ECO:0000256" key="7">
    <source>
        <dbReference type="ARBA" id="ARBA00023014"/>
    </source>
</evidence>
<sequence>MIFYFSATGNCKQAAEQIASQESDRLISITEAMLNEQFSYAVEDNEKIGFILPTYFYSTPRIVLDFAEKLSINNSIGKYVYIVLTFGTKTGKAGITLKNVLEKRGITVSAQYSIQTVDNYLPEFDIPTGEELQKVLKKADMQIKDIMNQISDEKHGDMNSFEGTIPKIIAPLALQIYQHQRKTSNFVVTNKCVGCGLCQKVCPVSAIEIKDKNPIWIKDKCTLCFGCLHRCPKAAIEYGKKTVGKGRYMNPNTKLYLK</sequence>
<proteinExistence type="predicted"/>
<organism evidence="9 10">
    <name type="scientific">Clostridium puniceum</name>
    <dbReference type="NCBI Taxonomy" id="29367"/>
    <lineage>
        <taxon>Bacteria</taxon>
        <taxon>Bacillati</taxon>
        <taxon>Bacillota</taxon>
        <taxon>Clostridia</taxon>
        <taxon>Eubacteriales</taxon>
        <taxon>Clostridiaceae</taxon>
        <taxon>Clostridium</taxon>
    </lineage>
</organism>
<evidence type="ECO:0000256" key="5">
    <source>
        <dbReference type="ARBA" id="ARBA00022723"/>
    </source>
</evidence>
<keyword evidence="7" id="KW-0411">Iron-sulfur</keyword>
<dbReference type="PROSITE" id="PS51379">
    <property type="entry name" value="4FE4S_FER_2"/>
    <property type="match status" value="2"/>
</dbReference>
<comment type="function">
    <text evidence="2">Ferredoxins are iron-sulfur proteins that transfer electrons in a wide variety of metabolic reactions.</text>
</comment>
<keyword evidence="4" id="KW-0004">4Fe-4S</keyword>
<dbReference type="GO" id="GO:0046872">
    <property type="term" value="F:metal ion binding"/>
    <property type="evidence" value="ECO:0007669"/>
    <property type="project" value="UniProtKB-KW"/>
</dbReference>
<evidence type="ECO:0000259" key="8">
    <source>
        <dbReference type="PROSITE" id="PS51379"/>
    </source>
</evidence>
<protein>
    <recommendedName>
        <fullName evidence="3">Ferredoxin</fullName>
    </recommendedName>
</protein>
<dbReference type="InterPro" id="IPR050157">
    <property type="entry name" value="PSI_iron-sulfur_center"/>
</dbReference>
<evidence type="ECO:0000313" key="9">
    <source>
        <dbReference type="EMBL" id="OOM73820.1"/>
    </source>
</evidence>
<accession>A0A1S8T7P3</accession>
<keyword evidence="10" id="KW-1185">Reference proteome</keyword>
<evidence type="ECO:0000256" key="1">
    <source>
        <dbReference type="ARBA" id="ARBA00001966"/>
    </source>
</evidence>